<dbReference type="FunFam" id="1.25.40.180:FF:000019">
    <property type="entry name" value="CBP80/20-dependent translation initiation factor isoform X2"/>
    <property type="match status" value="1"/>
</dbReference>
<keyword evidence="3" id="KW-0810">Translation regulation</keyword>
<dbReference type="GO" id="GO:0000184">
    <property type="term" value="P:nuclear-transcribed mRNA catabolic process, nonsense-mediated decay"/>
    <property type="evidence" value="ECO:0007669"/>
    <property type="project" value="UniProtKB-KW"/>
</dbReference>
<reference evidence="9" key="3">
    <citation type="submission" date="2025-09" db="UniProtKB">
        <authorList>
            <consortium name="Ensembl"/>
        </authorList>
    </citation>
    <scope>IDENTIFICATION</scope>
</reference>
<feature type="region of interest" description="Disordered" evidence="7">
    <location>
        <begin position="130"/>
        <end position="153"/>
    </location>
</feature>
<dbReference type="Pfam" id="PF02854">
    <property type="entry name" value="MIF4G"/>
    <property type="match status" value="1"/>
</dbReference>
<dbReference type="GeneTree" id="ENSGT00940000153432"/>
<evidence type="ECO:0000256" key="1">
    <source>
        <dbReference type="ARBA" id="ARBA00004556"/>
    </source>
</evidence>
<dbReference type="GO" id="GO:0003723">
    <property type="term" value="F:RNA binding"/>
    <property type="evidence" value="ECO:0007669"/>
    <property type="project" value="InterPro"/>
</dbReference>
<reference evidence="9" key="2">
    <citation type="submission" date="2025-08" db="UniProtKB">
        <authorList>
            <consortium name="Ensembl"/>
        </authorList>
    </citation>
    <scope>IDENTIFICATION</scope>
</reference>
<dbReference type="InterPro" id="IPR016024">
    <property type="entry name" value="ARM-type_fold"/>
</dbReference>
<feature type="compositionally biased region" description="Pro residues" evidence="7">
    <location>
        <begin position="59"/>
        <end position="83"/>
    </location>
</feature>
<feature type="compositionally biased region" description="Basic and acidic residues" evidence="7">
    <location>
        <begin position="131"/>
        <end position="141"/>
    </location>
</feature>
<dbReference type="SMART" id="SM00543">
    <property type="entry name" value="MIF4G"/>
    <property type="match status" value="1"/>
</dbReference>
<evidence type="ECO:0000256" key="6">
    <source>
        <dbReference type="ARBA" id="ARBA00074443"/>
    </source>
</evidence>
<keyword evidence="10" id="KW-1185">Reference proteome</keyword>
<protein>
    <recommendedName>
        <fullName evidence="6">CBP80/20-dependent translation initiation factor</fullName>
    </recommendedName>
</protein>
<dbReference type="PANTHER" id="PTHR23254:SF16">
    <property type="entry name" value="CBP80_20-DEPENDENT TRANSLATION INITIATION FACTOR"/>
    <property type="match status" value="1"/>
</dbReference>
<reference evidence="9 10" key="1">
    <citation type="submission" date="2017-10" db="EMBL/GenBank/DDBJ databases">
        <title>A new Pekin duck reference genome.</title>
        <authorList>
            <person name="Hou Z.-C."/>
            <person name="Zhou Z.-K."/>
            <person name="Zhu F."/>
            <person name="Hou S.-S."/>
        </authorList>
    </citation>
    <scope>NUCLEOTIDE SEQUENCE [LARGE SCALE GENOMIC DNA]</scope>
</reference>
<dbReference type="Ensembl" id="ENSAPLT00000015086.2">
    <property type="protein sequence ID" value="ENSAPLP00000014310.2"/>
    <property type="gene ID" value="ENSAPLG00000014486.2"/>
</dbReference>
<gene>
    <name evidence="9" type="primary">CTIF</name>
</gene>
<keyword evidence="2" id="KW-0963">Cytoplasm</keyword>
<dbReference type="AlphaFoldDB" id="U3J483"/>
<comment type="subcellular location">
    <subcellularLocation>
        <location evidence="1">Cytoplasm</location>
        <location evidence="1">Perinuclear region</location>
    </subcellularLocation>
</comment>
<evidence type="ECO:0000256" key="5">
    <source>
        <dbReference type="ARBA" id="ARBA00061426"/>
    </source>
</evidence>
<evidence type="ECO:0000256" key="7">
    <source>
        <dbReference type="SAM" id="MobiDB-lite"/>
    </source>
</evidence>
<evidence type="ECO:0000256" key="3">
    <source>
        <dbReference type="ARBA" id="ARBA00022845"/>
    </source>
</evidence>
<feature type="domain" description="MIF4G" evidence="8">
    <location>
        <begin position="431"/>
        <end position="632"/>
    </location>
</feature>
<dbReference type="InterPro" id="IPR051367">
    <property type="entry name" value="mRNA_TranslReg/HistoneTransl"/>
</dbReference>
<dbReference type="SUPFAM" id="SSF48371">
    <property type="entry name" value="ARM repeat"/>
    <property type="match status" value="1"/>
</dbReference>
<evidence type="ECO:0000313" key="10">
    <source>
        <dbReference type="Proteomes" id="UP000016666"/>
    </source>
</evidence>
<dbReference type="GO" id="GO:0048471">
    <property type="term" value="C:perinuclear region of cytoplasm"/>
    <property type="evidence" value="ECO:0007669"/>
    <property type="project" value="UniProtKB-SubCell"/>
</dbReference>
<evidence type="ECO:0000256" key="4">
    <source>
        <dbReference type="ARBA" id="ARBA00023161"/>
    </source>
</evidence>
<feature type="compositionally biased region" description="Basic and acidic residues" evidence="7">
    <location>
        <begin position="367"/>
        <end position="384"/>
    </location>
</feature>
<dbReference type="GO" id="GO:0005829">
    <property type="term" value="C:cytosol"/>
    <property type="evidence" value="ECO:0007669"/>
    <property type="project" value="TreeGrafter"/>
</dbReference>
<dbReference type="PANTHER" id="PTHR23254">
    <property type="entry name" value="EIF4G DOMAIN PROTEIN"/>
    <property type="match status" value="1"/>
</dbReference>
<evidence type="ECO:0000259" key="8">
    <source>
        <dbReference type="SMART" id="SM00543"/>
    </source>
</evidence>
<accession>U3J483</accession>
<dbReference type="GO" id="GO:0006446">
    <property type="term" value="P:regulation of translational initiation"/>
    <property type="evidence" value="ECO:0007669"/>
    <property type="project" value="TreeGrafter"/>
</dbReference>
<feature type="region of interest" description="Disordered" evidence="7">
    <location>
        <begin position="1"/>
        <end position="87"/>
    </location>
</feature>
<dbReference type="Gene3D" id="1.25.40.180">
    <property type="match status" value="1"/>
</dbReference>
<feature type="region of interest" description="Disordered" evidence="7">
    <location>
        <begin position="246"/>
        <end position="384"/>
    </location>
</feature>
<evidence type="ECO:0000313" key="9">
    <source>
        <dbReference type="Ensembl" id="ENSAPLP00000014310.2"/>
    </source>
</evidence>
<keyword evidence="4" id="KW-0866">Nonsense-mediated mRNA decay</keyword>
<dbReference type="InterPro" id="IPR003890">
    <property type="entry name" value="MIF4G-like_typ-3"/>
</dbReference>
<sequence length="653" mass="73695">MPKSQQGRALWPCSRLPDYNSRQGSGAEPSRAGRAEGRAAGPGRLPEPIRSRAGAEPSPSEPAPSRAAPPAPSAEPTAPPVPAVPAAVMENSSVASASSEAGSSRSQEIEELERFIDSYVLEYQVQGLLTDKTEGDGESEKTQSNISQNGNKEGSLDMLGTDIWAANTFDSFSGATWDLQPEKLDFTQFHRKLRNTSKHPLPHIDREGLGKGKYEDGDSINLNDIEKVLPVWQGYHPLPHEAEIAHTKKLFRRRRNDRRRQQRLPGGNKSQQHADHQQGGTKHNRDHQKLYQGGQAPHSSGRTGHHGYSQNRRWHHNQKHSPNDKETHRNAKETENLKIEDSSVGTAETQRGPEAGEKQSQQYIQEPETKRKDSIHERIAERPKINLLQSSKDRLRRRLKEKTPCLSLFTDQDEVTVETTNPEKNKMDKLIEILNSMRNNSSDVDSKLTTFMEEAQNSTNSEEMLGEIVKTIYQKAVTDRSFASTAAKLCDKMALFMVEGTKFRSLLLNMLQKDFTMREELQQRDVERWLGFITFLCEVFGTMRSSTGEPFRVLVCPIYTCLRELLQSQDVKEDAVLCCSMELQSTGRLLEEQLPEMMTELLAIARDKMLCPSESMLTRSLLLEVIELHANNWNPLTPTITQYYNKTIQKLTA</sequence>
<feature type="compositionally biased region" description="Polar residues" evidence="7">
    <location>
        <begin position="142"/>
        <end position="152"/>
    </location>
</feature>
<name>U3J483_ANAPP</name>
<organism evidence="9 10">
    <name type="scientific">Anas platyrhynchos platyrhynchos</name>
    <name type="common">Northern mallard</name>
    <dbReference type="NCBI Taxonomy" id="8840"/>
    <lineage>
        <taxon>Eukaryota</taxon>
        <taxon>Metazoa</taxon>
        <taxon>Chordata</taxon>
        <taxon>Craniata</taxon>
        <taxon>Vertebrata</taxon>
        <taxon>Euteleostomi</taxon>
        <taxon>Archelosauria</taxon>
        <taxon>Archosauria</taxon>
        <taxon>Dinosauria</taxon>
        <taxon>Saurischia</taxon>
        <taxon>Theropoda</taxon>
        <taxon>Coelurosauria</taxon>
        <taxon>Aves</taxon>
        <taxon>Neognathae</taxon>
        <taxon>Galloanserae</taxon>
        <taxon>Anseriformes</taxon>
        <taxon>Anatidae</taxon>
        <taxon>Anatinae</taxon>
        <taxon>Anas</taxon>
    </lineage>
</organism>
<proteinExistence type="inferred from homology"/>
<comment type="similarity">
    <text evidence="5">Belongs to the CTIF family.</text>
</comment>
<evidence type="ECO:0000256" key="2">
    <source>
        <dbReference type="ARBA" id="ARBA00022490"/>
    </source>
</evidence>
<dbReference type="GO" id="GO:0008494">
    <property type="term" value="F:translation activator activity"/>
    <property type="evidence" value="ECO:0007669"/>
    <property type="project" value="TreeGrafter"/>
</dbReference>
<feature type="compositionally biased region" description="Basic residues" evidence="7">
    <location>
        <begin position="247"/>
        <end position="262"/>
    </location>
</feature>
<feature type="compositionally biased region" description="Basic and acidic residues" evidence="7">
    <location>
        <begin position="321"/>
        <end position="341"/>
    </location>
</feature>
<dbReference type="HOGENOM" id="CLU_031968_0_0_1"/>
<dbReference type="Proteomes" id="UP000016666">
    <property type="component" value="Chromosome Z"/>
</dbReference>